<keyword evidence="5" id="KW-1185">Reference proteome</keyword>
<dbReference type="SUPFAM" id="SSF55347">
    <property type="entry name" value="Glyceraldehyde-3-phosphate dehydrogenase-like, C-terminal domain"/>
    <property type="match status" value="1"/>
</dbReference>
<dbReference type="PANTHER" id="PTHR43818">
    <property type="entry name" value="BCDNA.GH03377"/>
    <property type="match status" value="1"/>
</dbReference>
<dbReference type="Pfam" id="PF22725">
    <property type="entry name" value="GFO_IDH_MocA_C3"/>
    <property type="match status" value="1"/>
</dbReference>
<dbReference type="PANTHER" id="PTHR43818:SF11">
    <property type="entry name" value="BCDNA.GH03377"/>
    <property type="match status" value="1"/>
</dbReference>
<comment type="caution">
    <text evidence="4">The sequence shown here is derived from an EMBL/GenBank/DDBJ whole genome shotgun (WGS) entry which is preliminary data.</text>
</comment>
<proteinExistence type="predicted"/>
<evidence type="ECO:0000313" key="5">
    <source>
        <dbReference type="Proteomes" id="UP000637695"/>
    </source>
</evidence>
<dbReference type="InterPro" id="IPR055170">
    <property type="entry name" value="GFO_IDH_MocA-like_dom"/>
</dbReference>
<gene>
    <name evidence="4" type="ORF">GCM10010885_09570</name>
</gene>
<reference evidence="4" key="1">
    <citation type="journal article" date="2014" name="Int. J. Syst. Evol. Microbiol.">
        <title>Complete genome sequence of Corynebacterium casei LMG S-19264T (=DSM 44701T), isolated from a smear-ripened cheese.</title>
        <authorList>
            <consortium name="US DOE Joint Genome Institute (JGI-PGF)"/>
            <person name="Walter F."/>
            <person name="Albersmeier A."/>
            <person name="Kalinowski J."/>
            <person name="Ruckert C."/>
        </authorList>
    </citation>
    <scope>NUCLEOTIDE SEQUENCE</scope>
    <source>
        <strain evidence="4">JCM 18487</strain>
    </source>
</reference>
<dbReference type="AlphaFoldDB" id="A0A917NJG9"/>
<dbReference type="RefSeq" id="WP_188881467.1">
    <property type="nucleotide sequence ID" value="NZ_BMOY01000010.1"/>
</dbReference>
<accession>A0A917NJG9</accession>
<keyword evidence="1" id="KW-0560">Oxidoreductase</keyword>
<reference evidence="4" key="2">
    <citation type="submission" date="2020-09" db="EMBL/GenBank/DDBJ databases">
        <authorList>
            <person name="Sun Q."/>
            <person name="Ohkuma M."/>
        </authorList>
    </citation>
    <scope>NUCLEOTIDE SEQUENCE</scope>
    <source>
        <strain evidence="4">JCM 18487</strain>
    </source>
</reference>
<evidence type="ECO:0000259" key="2">
    <source>
        <dbReference type="Pfam" id="PF01408"/>
    </source>
</evidence>
<dbReference type="GO" id="GO:0000166">
    <property type="term" value="F:nucleotide binding"/>
    <property type="evidence" value="ECO:0007669"/>
    <property type="project" value="InterPro"/>
</dbReference>
<dbReference type="Gene3D" id="3.30.360.10">
    <property type="entry name" value="Dihydrodipicolinate Reductase, domain 2"/>
    <property type="match status" value="1"/>
</dbReference>
<evidence type="ECO:0000256" key="1">
    <source>
        <dbReference type="ARBA" id="ARBA00023002"/>
    </source>
</evidence>
<dbReference type="InterPro" id="IPR036291">
    <property type="entry name" value="NAD(P)-bd_dom_sf"/>
</dbReference>
<protein>
    <submittedName>
        <fullName evidence="4">Oxidoreductase</fullName>
    </submittedName>
</protein>
<sequence length="360" mass="38922">MAASERALRFGIIGAGNIGRVHAQTIAQLGGAAEVVAVTDAYLALAEQLAADFQVRKVYASAAELLADPDVDAVIICVPNKYHAQLAVEALQAGKHVVLEKPMAINATEAKKVVEAQRAADRLLMVPHQMRWEPVVEQVKEQVAKGALGRIYHAKTGWMRRKGIPGWGTWFTQKAESGGGPLIDIGVHMLDLALYLMGNPRPVAVTGATFAEFGPHRRGIGSWGRPNWEGTYDVEDLASAFIRMEDGSTLTLEVSWAAHTDLEQNGPFVHLLGSLGGASIHGARGKLLTEQFDRTVDLELSPGPDAPPERVAMFRHFLACVAAGREPVSNALTGYTNNLILDAIYESSRTGREVVLHWDV</sequence>
<dbReference type="Pfam" id="PF01408">
    <property type="entry name" value="GFO_IDH_MocA"/>
    <property type="match status" value="1"/>
</dbReference>
<name>A0A917NJG9_9BACL</name>
<dbReference type="GO" id="GO:0016491">
    <property type="term" value="F:oxidoreductase activity"/>
    <property type="evidence" value="ECO:0007669"/>
    <property type="project" value="UniProtKB-KW"/>
</dbReference>
<evidence type="ECO:0000313" key="4">
    <source>
        <dbReference type="EMBL" id="GGJ02352.1"/>
    </source>
</evidence>
<organism evidence="4 5">
    <name type="scientific">Alicyclobacillus cellulosilyticus</name>
    <dbReference type="NCBI Taxonomy" id="1003997"/>
    <lineage>
        <taxon>Bacteria</taxon>
        <taxon>Bacillati</taxon>
        <taxon>Bacillota</taxon>
        <taxon>Bacilli</taxon>
        <taxon>Bacillales</taxon>
        <taxon>Alicyclobacillaceae</taxon>
        <taxon>Alicyclobacillus</taxon>
    </lineage>
</organism>
<dbReference type="EMBL" id="BMOY01000010">
    <property type="protein sequence ID" value="GGJ02352.1"/>
    <property type="molecule type" value="Genomic_DNA"/>
</dbReference>
<dbReference type="SUPFAM" id="SSF51735">
    <property type="entry name" value="NAD(P)-binding Rossmann-fold domains"/>
    <property type="match status" value="1"/>
</dbReference>
<dbReference type="InterPro" id="IPR000683">
    <property type="entry name" value="Gfo/Idh/MocA-like_OxRdtase_N"/>
</dbReference>
<dbReference type="Proteomes" id="UP000637695">
    <property type="component" value="Unassembled WGS sequence"/>
</dbReference>
<dbReference type="Gene3D" id="3.40.50.720">
    <property type="entry name" value="NAD(P)-binding Rossmann-like Domain"/>
    <property type="match status" value="1"/>
</dbReference>
<dbReference type="InterPro" id="IPR050463">
    <property type="entry name" value="Gfo/Idh/MocA_oxidrdct_glycsds"/>
</dbReference>
<feature type="domain" description="GFO/IDH/MocA-like oxidoreductase" evidence="3">
    <location>
        <begin position="137"/>
        <end position="276"/>
    </location>
</feature>
<feature type="domain" description="Gfo/Idh/MocA-like oxidoreductase N-terminal" evidence="2">
    <location>
        <begin position="8"/>
        <end position="127"/>
    </location>
</feature>
<evidence type="ECO:0000259" key="3">
    <source>
        <dbReference type="Pfam" id="PF22725"/>
    </source>
</evidence>